<dbReference type="CDD" id="cd00082">
    <property type="entry name" value="HisKA"/>
    <property type="match status" value="1"/>
</dbReference>
<dbReference type="Pfam" id="PF00072">
    <property type="entry name" value="Response_reg"/>
    <property type="match status" value="1"/>
</dbReference>
<keyword evidence="9" id="KW-0805">Transcription regulation</keyword>
<dbReference type="CDD" id="cd00075">
    <property type="entry name" value="HATPase"/>
    <property type="match status" value="1"/>
</dbReference>
<evidence type="ECO:0000256" key="2">
    <source>
        <dbReference type="ARBA" id="ARBA00012438"/>
    </source>
</evidence>
<dbReference type="PROSITE" id="PS01124">
    <property type="entry name" value="HTH_ARAC_FAMILY_2"/>
    <property type="match status" value="1"/>
</dbReference>
<dbReference type="GO" id="GO:0000155">
    <property type="term" value="F:phosphorelay sensor kinase activity"/>
    <property type="evidence" value="ECO:0007669"/>
    <property type="project" value="InterPro"/>
</dbReference>
<dbReference type="PROSITE" id="PS50109">
    <property type="entry name" value="HIS_KIN"/>
    <property type="match status" value="1"/>
</dbReference>
<evidence type="ECO:0000256" key="8">
    <source>
        <dbReference type="ARBA" id="ARBA00023012"/>
    </source>
</evidence>
<evidence type="ECO:0000256" key="5">
    <source>
        <dbReference type="ARBA" id="ARBA00022741"/>
    </source>
</evidence>
<evidence type="ECO:0000256" key="6">
    <source>
        <dbReference type="ARBA" id="ARBA00022777"/>
    </source>
</evidence>
<dbReference type="InterPro" id="IPR005467">
    <property type="entry name" value="His_kinase_dom"/>
</dbReference>
<dbReference type="Gene3D" id="1.10.287.130">
    <property type="match status" value="1"/>
</dbReference>
<evidence type="ECO:0000256" key="1">
    <source>
        <dbReference type="ARBA" id="ARBA00000085"/>
    </source>
</evidence>
<organism evidence="16 17">
    <name type="scientific">Flammeovirga yaeyamensis</name>
    <dbReference type="NCBI Taxonomy" id="367791"/>
    <lineage>
        <taxon>Bacteria</taxon>
        <taxon>Pseudomonadati</taxon>
        <taxon>Bacteroidota</taxon>
        <taxon>Cytophagia</taxon>
        <taxon>Cytophagales</taxon>
        <taxon>Flammeovirgaceae</taxon>
        <taxon>Flammeovirga</taxon>
    </lineage>
</organism>
<evidence type="ECO:0000313" key="17">
    <source>
        <dbReference type="Proteomes" id="UP000678679"/>
    </source>
</evidence>
<dbReference type="EC" id="2.7.13.3" evidence="2"/>
<dbReference type="SUPFAM" id="SSF47384">
    <property type="entry name" value="Homodimeric domain of signal transducing histidine kinase"/>
    <property type="match status" value="1"/>
</dbReference>
<dbReference type="InterPro" id="IPR036890">
    <property type="entry name" value="HATPase_C_sf"/>
</dbReference>
<dbReference type="SMART" id="SM00448">
    <property type="entry name" value="REC"/>
    <property type="match status" value="1"/>
</dbReference>
<dbReference type="FunFam" id="1.10.287.130:FF:000045">
    <property type="entry name" value="Two-component system sensor histidine kinase/response regulator"/>
    <property type="match status" value="1"/>
</dbReference>
<dbReference type="PROSITE" id="PS50110">
    <property type="entry name" value="RESPONSE_REGULATORY"/>
    <property type="match status" value="1"/>
</dbReference>
<feature type="domain" description="Histidine kinase" evidence="14">
    <location>
        <begin position="849"/>
        <end position="1067"/>
    </location>
</feature>
<dbReference type="SUPFAM" id="SSF63829">
    <property type="entry name" value="Calcium-dependent phosphotriesterase"/>
    <property type="match status" value="2"/>
</dbReference>
<dbReference type="PANTHER" id="PTHR43547:SF2">
    <property type="entry name" value="HYBRID SIGNAL TRANSDUCTION HISTIDINE KINASE C"/>
    <property type="match status" value="1"/>
</dbReference>
<evidence type="ECO:0000256" key="10">
    <source>
        <dbReference type="ARBA" id="ARBA00023163"/>
    </source>
</evidence>
<accession>A0AAX1NCD5</accession>
<dbReference type="GO" id="GO:0043565">
    <property type="term" value="F:sequence-specific DNA binding"/>
    <property type="evidence" value="ECO:0007669"/>
    <property type="project" value="InterPro"/>
</dbReference>
<evidence type="ECO:0000256" key="4">
    <source>
        <dbReference type="ARBA" id="ARBA00022679"/>
    </source>
</evidence>
<dbReference type="FunFam" id="3.30.565.10:FF:000037">
    <property type="entry name" value="Hybrid sensor histidine kinase/response regulator"/>
    <property type="match status" value="1"/>
</dbReference>
<gene>
    <name evidence="16" type="ORF">KMW28_22405</name>
</gene>
<proteinExistence type="predicted"/>
<keyword evidence="12" id="KW-0812">Transmembrane</keyword>
<dbReference type="InterPro" id="IPR015943">
    <property type="entry name" value="WD40/YVTN_repeat-like_dom_sf"/>
</dbReference>
<dbReference type="Pfam" id="PF12833">
    <property type="entry name" value="HTH_18"/>
    <property type="match status" value="1"/>
</dbReference>
<dbReference type="PRINTS" id="PR00344">
    <property type="entry name" value="BCTRLSENSOR"/>
</dbReference>
<keyword evidence="4" id="KW-0808">Transferase</keyword>
<keyword evidence="5" id="KW-0547">Nucleotide-binding</keyword>
<evidence type="ECO:0000256" key="9">
    <source>
        <dbReference type="ARBA" id="ARBA00023015"/>
    </source>
</evidence>
<dbReference type="Pfam" id="PF07494">
    <property type="entry name" value="Reg_prop"/>
    <property type="match status" value="4"/>
</dbReference>
<dbReference type="CDD" id="cd17574">
    <property type="entry name" value="REC_OmpR"/>
    <property type="match status" value="1"/>
</dbReference>
<keyword evidence="7" id="KW-0067">ATP-binding</keyword>
<evidence type="ECO:0000313" key="16">
    <source>
        <dbReference type="EMBL" id="QWG05179.1"/>
    </source>
</evidence>
<dbReference type="KEGG" id="fya:KMW28_22405"/>
<protein>
    <recommendedName>
        <fullName evidence="2">histidine kinase</fullName>
        <ecNumber evidence="2">2.7.13.3</ecNumber>
    </recommendedName>
</protein>
<name>A0AAX1NCD5_9BACT</name>
<sequence length="1358" mass="156149">MIRIILLYIVCLLSINMHASSPLDLKKITVEKGLSHSDVRAICQDDYGYIWIATLKGLNYFDGEKIEVFDKSKGLKSNRLVEMKKDKFGFLWLLSEESGISSFHPLTHKVQHHQLVNNKEGNKLFDIQNLSLIFMTINKEGNCLYAVSTSSKVYKLPLKKDGNIKNIQEIPFNLPTQTENFVRSIYYDDQGTIWIGKRNGLYFKKRNNANFKKFRGSESKLKGVRSILKLNGGNYLIGANNGLFKVSLYKQTIKKIQPQSSISRINSLLKASDDSFWIGTSVGIWTMNKEENLQFHLLEDKNLSTSNVISLFEDKSNTVWIGCNSIGVRYTDLKESNFKHIDINDNNNFDFTYSKSMSEVDDYYILGSNNGVHFVTKDFKKDVKHAKLKNDIKCSVNTITVSDSKYIILGTSGYGLYISTRPFDKVQNVSFNQIKFPKELQYPKRFHIRKVITDKYDNTWIATNDGGIYCYNIHTKKFKHIERVKNITLSIINSMLYEADKNLLWIGTRDKGLIKLELQNDEFVNAKQYMYSVGNENTLSSNFVFSIVRDKDNLIWAGTIGGGLNCLIDEERGIFQRYNHSNGLYEDDIEGLLVDNVNGDIWIAGTSITSFNKESKTFTRYGKSDGIHAENGFKVNADFKDSHGVMFFGGVDGLTLIDINNWKKETQKIRLDISGLEINHQKLVFDKEFNGRVLLDSQLREKKSYLLYPNEKDISISFIGNSPSEVNKIEYQYLLEGYDEDWIETMTSNANNSAYYSNLSSSRYTFKVRGKLHNGPWSDIKTISFKIEKPWWQRWYSIASFVCIFVIVILLINYNFIHQHKLKTQLVFAQNQREKDEELIEQKLEFFTNVGHDLRTPLTLMQGPLDEVVQNKSISPDVREKISLSYQQTNKLLRLVNELMDFRKFDKTLELNNTTFEFIDFIENIFNSFKLKAKDRGIDFKLQVPENPIKVHYDAEKIESVIYNLLSNAFKFTETKGTITLNVLVDEANKKLILKVIDNGLGIDENALDKIFDRFYQTKNANSINIKGTGLGLSIAKSVIEAHEGDIHVESEKGKGTSFIIDLPLKDVESKEVMPQSYYVQNDVDIEEVGGVTFENQTVLLVEDNEEILQYLANLLKDTCKIKKAENGKEALDILHADKNISLVVSDVMMPEMNGTELCHHIKTNEQLWHVPIYLLTAKTSLIHQLEGLETGADDYITKPFKPSILKQKVINVLKNKEHVMQMYQGVMQLQKPLSKYSKEMEDDFLEKTIEIVEKNLSDPNLNVQLLVDEMAMSQSALYKKMKDVTGKSLVEFIKDVRMRKAGELLLSSNLKIFEIAYEIGFNDVKYFRKCFKDHYGMSASEYIKQMSKITEQEEVTN</sequence>
<dbReference type="RefSeq" id="WP_169662150.1">
    <property type="nucleotide sequence ID" value="NZ_CP076133.1"/>
</dbReference>
<dbReference type="Proteomes" id="UP000678679">
    <property type="component" value="Chromosome 2"/>
</dbReference>
<dbReference type="InterPro" id="IPR011006">
    <property type="entry name" value="CheY-like_superfamily"/>
</dbReference>
<evidence type="ECO:0000259" key="15">
    <source>
        <dbReference type="PROSITE" id="PS50110"/>
    </source>
</evidence>
<dbReference type="Pfam" id="PF07495">
    <property type="entry name" value="Y_Y_Y"/>
    <property type="match status" value="1"/>
</dbReference>
<dbReference type="Pfam" id="PF00512">
    <property type="entry name" value="HisKA"/>
    <property type="match status" value="1"/>
</dbReference>
<evidence type="ECO:0000256" key="11">
    <source>
        <dbReference type="PROSITE-ProRule" id="PRU00169"/>
    </source>
</evidence>
<dbReference type="Gene3D" id="2.60.40.10">
    <property type="entry name" value="Immunoglobulins"/>
    <property type="match status" value="1"/>
</dbReference>
<dbReference type="InterPro" id="IPR003594">
    <property type="entry name" value="HATPase_dom"/>
</dbReference>
<evidence type="ECO:0000256" key="12">
    <source>
        <dbReference type="SAM" id="Phobius"/>
    </source>
</evidence>
<evidence type="ECO:0000256" key="3">
    <source>
        <dbReference type="ARBA" id="ARBA00022553"/>
    </source>
</evidence>
<dbReference type="InterPro" id="IPR036097">
    <property type="entry name" value="HisK_dim/P_sf"/>
</dbReference>
<keyword evidence="10" id="KW-0804">Transcription</keyword>
<feature type="transmembrane region" description="Helical" evidence="12">
    <location>
        <begin position="795"/>
        <end position="816"/>
    </location>
</feature>
<reference evidence="16 17" key="1">
    <citation type="submission" date="2021-05" db="EMBL/GenBank/DDBJ databases">
        <title>Comparative genomic studies on the polysaccharide-degrading batcterial strains of the Flammeovirga genus.</title>
        <authorList>
            <person name="Zewei F."/>
            <person name="Zheng Z."/>
            <person name="Yu L."/>
            <person name="Ruyue G."/>
            <person name="Yanhong M."/>
            <person name="Yuanyuan C."/>
            <person name="Jingyan G."/>
            <person name="Wenjun H."/>
        </authorList>
    </citation>
    <scope>NUCLEOTIDE SEQUENCE [LARGE SCALE GENOMIC DNA]</scope>
    <source>
        <strain evidence="16 17">NBRC:100898</strain>
    </source>
</reference>
<dbReference type="InterPro" id="IPR003661">
    <property type="entry name" value="HisK_dim/P_dom"/>
</dbReference>
<dbReference type="InterPro" id="IPR018060">
    <property type="entry name" value="HTH_AraC"/>
</dbReference>
<dbReference type="SMART" id="SM00387">
    <property type="entry name" value="HATPase_c"/>
    <property type="match status" value="1"/>
</dbReference>
<dbReference type="InterPro" id="IPR004358">
    <property type="entry name" value="Sig_transdc_His_kin-like_C"/>
</dbReference>
<evidence type="ECO:0000259" key="13">
    <source>
        <dbReference type="PROSITE" id="PS01124"/>
    </source>
</evidence>
<dbReference type="InterPro" id="IPR011110">
    <property type="entry name" value="Reg_prop"/>
</dbReference>
<dbReference type="Gene3D" id="2.130.10.10">
    <property type="entry name" value="YVTN repeat-like/Quinoprotein amine dehydrogenase"/>
    <property type="match status" value="2"/>
</dbReference>
<comment type="catalytic activity">
    <reaction evidence="1">
        <text>ATP + protein L-histidine = ADP + protein N-phospho-L-histidine.</text>
        <dbReference type="EC" id="2.7.13.3"/>
    </reaction>
</comment>
<dbReference type="SMART" id="SM00342">
    <property type="entry name" value="HTH_ARAC"/>
    <property type="match status" value="1"/>
</dbReference>
<dbReference type="Gene3D" id="3.40.50.2300">
    <property type="match status" value="1"/>
</dbReference>
<feature type="domain" description="HTH araC/xylS-type" evidence="13">
    <location>
        <begin position="1247"/>
        <end position="1346"/>
    </location>
</feature>
<feature type="domain" description="Response regulatory" evidence="15">
    <location>
        <begin position="1098"/>
        <end position="1214"/>
    </location>
</feature>
<keyword evidence="6" id="KW-0418">Kinase</keyword>
<evidence type="ECO:0000259" key="14">
    <source>
        <dbReference type="PROSITE" id="PS50109"/>
    </source>
</evidence>
<dbReference type="Gene3D" id="1.10.10.60">
    <property type="entry name" value="Homeodomain-like"/>
    <property type="match status" value="1"/>
</dbReference>
<keyword evidence="12" id="KW-0472">Membrane</keyword>
<dbReference type="GO" id="GO:0003700">
    <property type="term" value="F:DNA-binding transcription factor activity"/>
    <property type="evidence" value="ECO:0007669"/>
    <property type="project" value="InterPro"/>
</dbReference>
<keyword evidence="3 11" id="KW-0597">Phosphoprotein</keyword>
<dbReference type="InterPro" id="IPR013783">
    <property type="entry name" value="Ig-like_fold"/>
</dbReference>
<keyword evidence="8" id="KW-0902">Two-component regulatory system</keyword>
<dbReference type="Gene3D" id="3.30.565.10">
    <property type="entry name" value="Histidine kinase-like ATPase, C-terminal domain"/>
    <property type="match status" value="1"/>
</dbReference>
<feature type="modified residue" description="4-aspartylphosphate" evidence="11">
    <location>
        <position position="1147"/>
    </location>
</feature>
<dbReference type="SMART" id="SM00388">
    <property type="entry name" value="HisKA"/>
    <property type="match status" value="1"/>
</dbReference>
<dbReference type="GO" id="GO:0005524">
    <property type="term" value="F:ATP binding"/>
    <property type="evidence" value="ECO:0007669"/>
    <property type="project" value="UniProtKB-KW"/>
</dbReference>
<dbReference type="SUPFAM" id="SSF55874">
    <property type="entry name" value="ATPase domain of HSP90 chaperone/DNA topoisomerase II/histidine kinase"/>
    <property type="match status" value="1"/>
</dbReference>
<dbReference type="InterPro" id="IPR011123">
    <property type="entry name" value="Y_Y_Y"/>
</dbReference>
<dbReference type="PANTHER" id="PTHR43547">
    <property type="entry name" value="TWO-COMPONENT HISTIDINE KINASE"/>
    <property type="match status" value="1"/>
</dbReference>
<dbReference type="Pfam" id="PF02518">
    <property type="entry name" value="HATPase_c"/>
    <property type="match status" value="1"/>
</dbReference>
<keyword evidence="17" id="KW-1185">Reference proteome</keyword>
<dbReference type="InterPro" id="IPR001789">
    <property type="entry name" value="Sig_transdc_resp-reg_receiver"/>
</dbReference>
<dbReference type="SUPFAM" id="SSF46689">
    <property type="entry name" value="Homeodomain-like"/>
    <property type="match status" value="1"/>
</dbReference>
<dbReference type="SUPFAM" id="SSF101898">
    <property type="entry name" value="NHL repeat"/>
    <property type="match status" value="1"/>
</dbReference>
<dbReference type="InterPro" id="IPR009057">
    <property type="entry name" value="Homeodomain-like_sf"/>
</dbReference>
<evidence type="ECO:0000256" key="7">
    <source>
        <dbReference type="ARBA" id="ARBA00022840"/>
    </source>
</evidence>
<dbReference type="EMBL" id="CP076133">
    <property type="protein sequence ID" value="QWG05179.1"/>
    <property type="molecule type" value="Genomic_DNA"/>
</dbReference>
<keyword evidence="12" id="KW-1133">Transmembrane helix</keyword>
<dbReference type="SUPFAM" id="SSF52172">
    <property type="entry name" value="CheY-like"/>
    <property type="match status" value="1"/>
</dbReference>